<reference evidence="1" key="1">
    <citation type="submission" date="2021-02" db="EMBL/GenBank/DDBJ databases">
        <authorList>
            <person name="Dougan E. K."/>
            <person name="Rhodes N."/>
            <person name="Thang M."/>
            <person name="Chan C."/>
        </authorList>
    </citation>
    <scope>NUCLEOTIDE SEQUENCE</scope>
</reference>
<evidence type="ECO:0000313" key="2">
    <source>
        <dbReference type="Proteomes" id="UP000626109"/>
    </source>
</evidence>
<sequence length="245" mass="26306">MALSVSLAPHRTPAIQRYGRRQLRRLPQPLMLLGTAVAVSAFAVHDVFVPSLGALESRRIRNAGSMERDRQGASWREAEGNADCASVSGSDSYVGGRGSLVRTTSASLVLAGLGLFGEFPASASLDGVPDIANLAVGRKKYVPKIVEGYKLLTAAGAVDDAWLSKLPKLSKAMDLWGALQRREMVPDKISRRLQKDVVAFEKVARTKDYTATVQAFERYMEDLPDVGPGGSAKIDLANSEGPPLL</sequence>
<dbReference type="AlphaFoldDB" id="A0A813LYD8"/>
<proteinExistence type="predicted"/>
<comment type="caution">
    <text evidence="1">The sequence shown here is derived from an EMBL/GenBank/DDBJ whole genome shotgun (WGS) entry which is preliminary data.</text>
</comment>
<protein>
    <submittedName>
        <fullName evidence="1">Uncharacterized protein</fullName>
    </submittedName>
</protein>
<accession>A0A813LYD8</accession>
<organism evidence="1 2">
    <name type="scientific">Polarella glacialis</name>
    <name type="common">Dinoflagellate</name>
    <dbReference type="NCBI Taxonomy" id="89957"/>
    <lineage>
        <taxon>Eukaryota</taxon>
        <taxon>Sar</taxon>
        <taxon>Alveolata</taxon>
        <taxon>Dinophyceae</taxon>
        <taxon>Suessiales</taxon>
        <taxon>Suessiaceae</taxon>
        <taxon>Polarella</taxon>
    </lineage>
</organism>
<evidence type="ECO:0000313" key="1">
    <source>
        <dbReference type="EMBL" id="CAE8735885.1"/>
    </source>
</evidence>
<dbReference type="Proteomes" id="UP000626109">
    <property type="component" value="Unassembled WGS sequence"/>
</dbReference>
<gene>
    <name evidence="1" type="ORF">PGLA2088_LOCUS48070</name>
</gene>
<dbReference type="EMBL" id="CAJNNW010036599">
    <property type="protein sequence ID" value="CAE8735885.1"/>
    <property type="molecule type" value="Genomic_DNA"/>
</dbReference>
<name>A0A813LYD8_POLGL</name>